<evidence type="ECO:0000313" key="4">
    <source>
        <dbReference type="Proteomes" id="UP001611383"/>
    </source>
</evidence>
<keyword evidence="4" id="KW-1185">Reference proteome</keyword>
<dbReference type="InterPro" id="IPR006016">
    <property type="entry name" value="UspA"/>
</dbReference>
<feature type="domain" description="UspA" evidence="2">
    <location>
        <begin position="21"/>
        <end position="153"/>
    </location>
</feature>
<dbReference type="SUPFAM" id="SSF52402">
    <property type="entry name" value="Adenine nucleotide alpha hydrolases-like"/>
    <property type="match status" value="2"/>
</dbReference>
<evidence type="ECO:0000256" key="1">
    <source>
        <dbReference type="ARBA" id="ARBA00008791"/>
    </source>
</evidence>
<evidence type="ECO:0000313" key="3">
    <source>
        <dbReference type="EMBL" id="WNG45864.1"/>
    </source>
</evidence>
<dbReference type="InterPro" id="IPR014729">
    <property type="entry name" value="Rossmann-like_a/b/a_fold"/>
</dbReference>
<proteinExistence type="inferred from homology"/>
<name>A0ABY9WPY7_9BACT</name>
<dbReference type="RefSeq" id="WP_395821569.1">
    <property type="nucleotide sequence ID" value="NZ_CP043494.1"/>
</dbReference>
<dbReference type="PANTHER" id="PTHR46268">
    <property type="entry name" value="STRESS RESPONSE PROTEIN NHAX"/>
    <property type="match status" value="1"/>
</dbReference>
<accession>A0ABY9WPY7</accession>
<sequence length="311" mass="34094">MMTHEPLAHLGHGPGGTMGLRRVLVATDFAPHSACALVRVHQLPLQEGAEILLVHALPVEATESGRHEEEALARHALEEAVHHTQEWRARASCEVRGLLVRGRPMEAITQAARDFGAELVVIGRPRIPGSLLARLRERMAGGFVESIPTSLLVVGPPPVCPYQRPLIAVDLTAASRQAVEAALRLCPNASRVAVLHDYDTSYELVLHQAAPSRIPEYQREVRARACAELHRFLTPYREAGVHFDELVRSGETSTSILELAQEEHADLVVVGRHARLGLGRLVRPHVARQVIKESTCDVLILEPEAAPREAP</sequence>
<protein>
    <submittedName>
        <fullName evidence="3">Universal stress protein</fullName>
    </submittedName>
</protein>
<dbReference type="Gene3D" id="3.40.50.620">
    <property type="entry name" value="HUPs"/>
    <property type="match status" value="2"/>
</dbReference>
<dbReference type="InterPro" id="IPR006015">
    <property type="entry name" value="Universal_stress_UspA"/>
</dbReference>
<comment type="similarity">
    <text evidence="1">Belongs to the universal stress protein A family.</text>
</comment>
<dbReference type="PRINTS" id="PR01438">
    <property type="entry name" value="UNVRSLSTRESS"/>
</dbReference>
<dbReference type="Proteomes" id="UP001611383">
    <property type="component" value="Chromosome"/>
</dbReference>
<evidence type="ECO:0000259" key="2">
    <source>
        <dbReference type="Pfam" id="PF00582"/>
    </source>
</evidence>
<dbReference type="EMBL" id="CP043494">
    <property type="protein sequence ID" value="WNG45864.1"/>
    <property type="molecule type" value="Genomic_DNA"/>
</dbReference>
<organism evidence="3 4">
    <name type="scientific">Archangium minus</name>
    <dbReference type="NCBI Taxonomy" id="83450"/>
    <lineage>
        <taxon>Bacteria</taxon>
        <taxon>Pseudomonadati</taxon>
        <taxon>Myxococcota</taxon>
        <taxon>Myxococcia</taxon>
        <taxon>Myxococcales</taxon>
        <taxon>Cystobacterineae</taxon>
        <taxon>Archangiaceae</taxon>
        <taxon>Archangium</taxon>
    </lineage>
</organism>
<dbReference type="Pfam" id="PF00582">
    <property type="entry name" value="Usp"/>
    <property type="match status" value="2"/>
</dbReference>
<gene>
    <name evidence="3" type="ORF">F0U60_18420</name>
</gene>
<reference evidence="3 4" key="1">
    <citation type="submission" date="2019-08" db="EMBL/GenBank/DDBJ databases">
        <title>Archangium and Cystobacter genomes.</title>
        <authorList>
            <person name="Chen I.-C.K."/>
            <person name="Wielgoss S."/>
        </authorList>
    </citation>
    <scope>NUCLEOTIDE SEQUENCE [LARGE SCALE GENOMIC DNA]</scope>
    <source>
        <strain evidence="3 4">Cbm 6</strain>
    </source>
</reference>
<dbReference type="PANTHER" id="PTHR46268:SF15">
    <property type="entry name" value="UNIVERSAL STRESS PROTEIN HP_0031"/>
    <property type="match status" value="1"/>
</dbReference>
<dbReference type="CDD" id="cd00293">
    <property type="entry name" value="USP-like"/>
    <property type="match status" value="2"/>
</dbReference>
<feature type="domain" description="UspA" evidence="2">
    <location>
        <begin position="162"/>
        <end position="301"/>
    </location>
</feature>